<dbReference type="GO" id="GO:0070063">
    <property type="term" value="F:RNA polymerase binding"/>
    <property type="evidence" value="ECO:0007669"/>
    <property type="project" value="InterPro"/>
</dbReference>
<sequence length="152" mass="15499">MSSEPEPISDASRRALEEELATLRSERATVAATLGGDDIAGDSADAADELQRADDVERLDARITAITTRLQQAAQSGAPPTDVAGVGSTVTVRLADGAVENLHIAVMATEADQGVVTADSPLGHALLGHRAGDTVSYDAPDGKQSVVVVALG</sequence>
<organism evidence="2 3">
    <name type="scientific">Streptomyces mangrovisoli</name>
    <dbReference type="NCBI Taxonomy" id="1428628"/>
    <lineage>
        <taxon>Bacteria</taxon>
        <taxon>Bacillati</taxon>
        <taxon>Actinomycetota</taxon>
        <taxon>Actinomycetes</taxon>
        <taxon>Kitasatosporales</taxon>
        <taxon>Streptomycetaceae</taxon>
        <taxon>Streptomyces</taxon>
    </lineage>
</organism>
<keyword evidence="2" id="KW-0808">Transferase</keyword>
<dbReference type="RefSeq" id="WP_046582098.1">
    <property type="nucleotide sequence ID" value="NZ_LAVA02000016.1"/>
</dbReference>
<name>A0A1J4P1F0_9ACTN</name>
<accession>A0A1J4P1F0</accession>
<comment type="caution">
    <text evidence="2">The sequence shown here is derived from an EMBL/GenBank/DDBJ whole genome shotgun (WGS) entry which is preliminary data.</text>
</comment>
<dbReference type="PANTHER" id="PTHR30437:SF4">
    <property type="entry name" value="TRANSCRIPTION ELONGATION FACTOR GREA"/>
    <property type="match status" value="1"/>
</dbReference>
<evidence type="ECO:0000313" key="3">
    <source>
        <dbReference type="Proteomes" id="UP000034196"/>
    </source>
</evidence>
<dbReference type="GO" id="GO:0016301">
    <property type="term" value="F:kinase activity"/>
    <property type="evidence" value="ECO:0007669"/>
    <property type="project" value="UniProtKB-KW"/>
</dbReference>
<dbReference type="OrthoDB" id="3823115at2"/>
<keyword evidence="3" id="KW-1185">Reference proteome</keyword>
<feature type="domain" description="Transcription elongation factor GreA/GreB C-terminal" evidence="1">
    <location>
        <begin position="80"/>
        <end position="150"/>
    </location>
</feature>
<dbReference type="InterPro" id="IPR036953">
    <property type="entry name" value="GreA/GreB_C_sf"/>
</dbReference>
<reference evidence="2" key="1">
    <citation type="submission" date="2016-10" db="EMBL/GenBank/DDBJ databases">
        <title>Genome sequence of Streptomyces mangrovisoli MUSC 149.</title>
        <authorList>
            <person name="Lee L.-H."/>
            <person name="Ser H.-L."/>
        </authorList>
    </citation>
    <scope>NUCLEOTIDE SEQUENCE [LARGE SCALE GENOMIC DNA]</scope>
    <source>
        <strain evidence="2">MUSC 149</strain>
    </source>
</reference>
<proteinExistence type="predicted"/>
<evidence type="ECO:0000259" key="1">
    <source>
        <dbReference type="Pfam" id="PF01272"/>
    </source>
</evidence>
<dbReference type="SUPFAM" id="SSF54534">
    <property type="entry name" value="FKBP-like"/>
    <property type="match status" value="1"/>
</dbReference>
<dbReference type="Pfam" id="PF01272">
    <property type="entry name" value="GreA_GreB"/>
    <property type="match status" value="1"/>
</dbReference>
<dbReference type="PANTHER" id="PTHR30437">
    <property type="entry name" value="TRANSCRIPTION ELONGATION FACTOR GREA"/>
    <property type="match status" value="1"/>
</dbReference>
<dbReference type="GO" id="GO:0003677">
    <property type="term" value="F:DNA binding"/>
    <property type="evidence" value="ECO:0007669"/>
    <property type="project" value="InterPro"/>
</dbReference>
<dbReference type="PIRSF" id="PIRSF006092">
    <property type="entry name" value="GreA_GreB"/>
    <property type="match status" value="1"/>
</dbReference>
<dbReference type="InterPro" id="IPR023459">
    <property type="entry name" value="Tscrpt_elong_fac_GreA/B_fam"/>
</dbReference>
<dbReference type="GO" id="GO:0006354">
    <property type="term" value="P:DNA-templated transcription elongation"/>
    <property type="evidence" value="ECO:0007669"/>
    <property type="project" value="TreeGrafter"/>
</dbReference>
<dbReference type="GO" id="GO:0032784">
    <property type="term" value="P:regulation of DNA-templated transcription elongation"/>
    <property type="evidence" value="ECO:0007669"/>
    <property type="project" value="InterPro"/>
</dbReference>
<dbReference type="STRING" id="1428628.WN71_008385"/>
<keyword evidence="2" id="KW-0418">Kinase</keyword>
<gene>
    <name evidence="2" type="ORF">WN71_008385</name>
</gene>
<dbReference type="NCBIfam" id="NF004548">
    <property type="entry name" value="PRK05892.1"/>
    <property type="match status" value="1"/>
</dbReference>
<protein>
    <submittedName>
        <fullName evidence="2">Nucleoside diphosphate kinase regulator</fullName>
    </submittedName>
</protein>
<dbReference type="EMBL" id="LAVA02000016">
    <property type="protein sequence ID" value="OIJ68427.1"/>
    <property type="molecule type" value="Genomic_DNA"/>
</dbReference>
<dbReference type="Proteomes" id="UP000034196">
    <property type="component" value="Unassembled WGS sequence"/>
</dbReference>
<dbReference type="AlphaFoldDB" id="A0A1J4P1F0"/>
<evidence type="ECO:0000313" key="2">
    <source>
        <dbReference type="EMBL" id="OIJ68427.1"/>
    </source>
</evidence>
<dbReference type="InterPro" id="IPR001437">
    <property type="entry name" value="Tscrpt_elong_fac_GreA/B_C"/>
</dbReference>
<dbReference type="Gene3D" id="3.10.50.30">
    <property type="entry name" value="Transcription elongation factor, GreA/GreB, C-terminal domain"/>
    <property type="match status" value="1"/>
</dbReference>